<sequence length="263" mass="28666">MTQKKSQNVAPNTEPDSDRVGACASTEQARPPVPDLVGPTTSTDSDHPPAQGHGSSNAIPASTEQPNSTTNAKENPTAAAEVAADTECSTEETPPPNSQPVSQLPPNSRKWKSSIQTDLELYVDSKSDEDIPDTDSVVSSLVAQTSKEKTFLGHPKVLANLEWREVANNKHVLATAGTDTPVSFWTIGEIDSNQYWLFSDGSWNPKILSPFVNHAATACLKIPVDTRLHKPFHDSIQGAQRIAQFHKENGVIWKIYKLMYLVK</sequence>
<name>A0AAW0CCG5_9AGAR</name>
<dbReference type="EMBL" id="JAYKXP010000044">
    <property type="protein sequence ID" value="KAK7037854.1"/>
    <property type="molecule type" value="Genomic_DNA"/>
</dbReference>
<protein>
    <submittedName>
        <fullName evidence="2">Uncharacterized protein</fullName>
    </submittedName>
</protein>
<comment type="caution">
    <text evidence="2">The sequence shown here is derived from an EMBL/GenBank/DDBJ whole genome shotgun (WGS) entry which is preliminary data.</text>
</comment>
<evidence type="ECO:0000256" key="1">
    <source>
        <dbReference type="SAM" id="MobiDB-lite"/>
    </source>
</evidence>
<feature type="region of interest" description="Disordered" evidence="1">
    <location>
        <begin position="1"/>
        <end position="112"/>
    </location>
</feature>
<dbReference type="Proteomes" id="UP001383192">
    <property type="component" value="Unassembled WGS sequence"/>
</dbReference>
<evidence type="ECO:0000313" key="2">
    <source>
        <dbReference type="EMBL" id="KAK7037854.1"/>
    </source>
</evidence>
<feature type="compositionally biased region" description="Polar residues" evidence="1">
    <location>
        <begin position="1"/>
        <end position="11"/>
    </location>
</feature>
<feature type="compositionally biased region" description="Polar residues" evidence="1">
    <location>
        <begin position="53"/>
        <end position="74"/>
    </location>
</feature>
<dbReference type="AlphaFoldDB" id="A0AAW0CCG5"/>
<accession>A0AAW0CCG5</accession>
<organism evidence="2 3">
    <name type="scientific">Paramarasmius palmivorus</name>
    <dbReference type="NCBI Taxonomy" id="297713"/>
    <lineage>
        <taxon>Eukaryota</taxon>
        <taxon>Fungi</taxon>
        <taxon>Dikarya</taxon>
        <taxon>Basidiomycota</taxon>
        <taxon>Agaricomycotina</taxon>
        <taxon>Agaricomycetes</taxon>
        <taxon>Agaricomycetidae</taxon>
        <taxon>Agaricales</taxon>
        <taxon>Marasmiineae</taxon>
        <taxon>Marasmiaceae</taxon>
        <taxon>Paramarasmius</taxon>
    </lineage>
</organism>
<keyword evidence="3" id="KW-1185">Reference proteome</keyword>
<reference evidence="2 3" key="1">
    <citation type="submission" date="2024-01" db="EMBL/GenBank/DDBJ databases">
        <title>A draft genome for a cacao thread blight-causing isolate of Paramarasmius palmivorus.</title>
        <authorList>
            <person name="Baruah I.K."/>
            <person name="Bukari Y."/>
            <person name="Amoako-Attah I."/>
            <person name="Meinhardt L.W."/>
            <person name="Bailey B.A."/>
            <person name="Cohen S.P."/>
        </authorList>
    </citation>
    <scope>NUCLEOTIDE SEQUENCE [LARGE SCALE GENOMIC DNA]</scope>
    <source>
        <strain evidence="2 3">GH-12</strain>
    </source>
</reference>
<evidence type="ECO:0000313" key="3">
    <source>
        <dbReference type="Proteomes" id="UP001383192"/>
    </source>
</evidence>
<gene>
    <name evidence="2" type="ORF">VNI00_010816</name>
</gene>
<proteinExistence type="predicted"/>